<evidence type="ECO:0000313" key="3">
    <source>
        <dbReference type="EMBL" id="BAN03864.1"/>
    </source>
</evidence>
<dbReference type="InterPro" id="IPR003788">
    <property type="entry name" value="NDUFAF7"/>
</dbReference>
<proteinExistence type="predicted"/>
<sequence length="340" mass="37161">MRSADLAARIGPVSADPIPFDQFMDAALYGPAGFYTSGGAAGRRGDFLTSPEVGPLFGAVIARYLDAQWRRLGEPDEFVVVDAGAGPGTLARSVLAASPECSDALRYIAVEISAAQRERHPDGVESVEALPSERFTGVIVANELLDNLPFRLAVFEDGWREAYVEQGSDGRWTERLSATFDPPLSWLPESAPFGARAPLVDRAAAWVADARALLSAGSLLVIDYGVPHTADMAHRPWRDWLRTYRNNERGEHYLSSPGAQDITTDVPFDQLPEPDSVRSQAQFLQLHGIDDLVAEGKRIWEEQAARPGLEAMKMRSRISESEALLDPAGLGDFLVAEWRT</sequence>
<name>A0A6C7E878_ILUCY</name>
<dbReference type="InterPro" id="IPR029063">
    <property type="entry name" value="SAM-dependent_MTases_sf"/>
</dbReference>
<dbReference type="AlphaFoldDB" id="A0A6C7E878"/>
<dbReference type="KEGG" id="aym:YM304_35500"/>
<protein>
    <recommendedName>
        <fullName evidence="5">SAM-dependent methyltransferase</fullName>
    </recommendedName>
</protein>
<dbReference type="EMBL" id="AP012057">
    <property type="protein sequence ID" value="BAN03864.1"/>
    <property type="molecule type" value="Genomic_DNA"/>
</dbReference>
<dbReference type="GO" id="GO:0032259">
    <property type="term" value="P:methylation"/>
    <property type="evidence" value="ECO:0007669"/>
    <property type="project" value="UniProtKB-KW"/>
</dbReference>
<keyword evidence="1" id="KW-0489">Methyltransferase</keyword>
<reference evidence="3 4" key="1">
    <citation type="journal article" date="2013" name="Int. J. Syst. Evol. Microbiol.">
        <title>Ilumatobacter nonamiense sp. nov. and Ilumatobacter coccineum sp. nov., isolated from seashore sand.</title>
        <authorList>
            <person name="Matsumoto A."/>
            <person name="Kasai H."/>
            <person name="Matsuo Y."/>
            <person name="Shizuri Y."/>
            <person name="Ichikawa N."/>
            <person name="Fujita N."/>
            <person name="Omura S."/>
            <person name="Takahashi Y."/>
        </authorList>
    </citation>
    <scope>NUCLEOTIDE SEQUENCE [LARGE SCALE GENOMIC DNA]</scope>
    <source>
        <strain evidence="4">NBRC 103263 / KCTC 29153 / YM16-304</strain>
    </source>
</reference>
<dbReference type="Proteomes" id="UP000011863">
    <property type="component" value="Chromosome"/>
</dbReference>
<accession>A0A6C7E878</accession>
<organism evidence="3 4">
    <name type="scientific">Ilumatobacter coccineus (strain NBRC 103263 / KCTC 29153 / YM16-304)</name>
    <dbReference type="NCBI Taxonomy" id="1313172"/>
    <lineage>
        <taxon>Bacteria</taxon>
        <taxon>Bacillati</taxon>
        <taxon>Actinomycetota</taxon>
        <taxon>Acidimicrobiia</taxon>
        <taxon>Acidimicrobiales</taxon>
        <taxon>Ilumatobacteraceae</taxon>
        <taxon>Ilumatobacter</taxon>
    </lineage>
</organism>
<evidence type="ECO:0000256" key="1">
    <source>
        <dbReference type="ARBA" id="ARBA00022603"/>
    </source>
</evidence>
<dbReference type="PANTHER" id="PTHR12049:SF7">
    <property type="entry name" value="PROTEIN ARGININE METHYLTRANSFERASE NDUFAF7, MITOCHONDRIAL"/>
    <property type="match status" value="1"/>
</dbReference>
<evidence type="ECO:0000313" key="4">
    <source>
        <dbReference type="Proteomes" id="UP000011863"/>
    </source>
</evidence>
<evidence type="ECO:0008006" key="5">
    <source>
        <dbReference type="Google" id="ProtNLM"/>
    </source>
</evidence>
<dbReference type="GO" id="GO:0035243">
    <property type="term" value="F:protein-arginine omega-N symmetric methyltransferase activity"/>
    <property type="evidence" value="ECO:0007669"/>
    <property type="project" value="TreeGrafter"/>
</dbReference>
<keyword evidence="2" id="KW-0808">Transferase</keyword>
<keyword evidence="4" id="KW-1185">Reference proteome</keyword>
<gene>
    <name evidence="3" type="ORF">YM304_35500</name>
</gene>
<dbReference type="OrthoDB" id="4856867at2"/>
<dbReference type="PANTHER" id="PTHR12049">
    <property type="entry name" value="PROTEIN ARGININE METHYLTRANSFERASE NDUFAF7, MITOCHONDRIAL"/>
    <property type="match status" value="1"/>
</dbReference>
<dbReference type="InterPro" id="IPR038375">
    <property type="entry name" value="NDUFAF7_sf"/>
</dbReference>
<dbReference type="SUPFAM" id="SSF53335">
    <property type="entry name" value="S-adenosyl-L-methionine-dependent methyltransferases"/>
    <property type="match status" value="1"/>
</dbReference>
<dbReference type="Gene3D" id="3.40.50.12710">
    <property type="match status" value="1"/>
</dbReference>
<evidence type="ECO:0000256" key="2">
    <source>
        <dbReference type="ARBA" id="ARBA00022679"/>
    </source>
</evidence>
<dbReference type="Pfam" id="PF02636">
    <property type="entry name" value="Methyltransf_28"/>
    <property type="match status" value="1"/>
</dbReference>